<dbReference type="InterPro" id="IPR002110">
    <property type="entry name" value="Ankyrin_rpt"/>
</dbReference>
<dbReference type="PANTHER" id="PTHR24198">
    <property type="entry name" value="ANKYRIN REPEAT AND PROTEIN KINASE DOMAIN-CONTAINING PROTEIN"/>
    <property type="match status" value="1"/>
</dbReference>
<feature type="repeat" description="ANK" evidence="3">
    <location>
        <begin position="1384"/>
        <end position="1416"/>
    </location>
</feature>
<feature type="repeat" description="ANK" evidence="3">
    <location>
        <begin position="482"/>
        <end position="514"/>
    </location>
</feature>
<evidence type="ECO:0000259" key="5">
    <source>
        <dbReference type="PROSITE" id="PS50011"/>
    </source>
</evidence>
<dbReference type="SUPFAM" id="SSF48403">
    <property type="entry name" value="Ankyrin repeat"/>
    <property type="match status" value="6"/>
</dbReference>
<feature type="repeat" description="ANK" evidence="3">
    <location>
        <begin position="913"/>
        <end position="946"/>
    </location>
</feature>
<dbReference type="InterPro" id="IPR011009">
    <property type="entry name" value="Kinase-like_dom_sf"/>
</dbReference>
<feature type="repeat" description="ANK" evidence="3">
    <location>
        <begin position="1083"/>
        <end position="1115"/>
    </location>
</feature>
<feature type="repeat" description="ANK" evidence="3">
    <location>
        <begin position="1151"/>
        <end position="1183"/>
    </location>
</feature>
<keyword evidence="2 3" id="KW-0040">ANK repeat</keyword>
<keyword evidence="1" id="KW-0677">Repeat</keyword>
<feature type="repeat" description="ANK" evidence="3">
    <location>
        <begin position="1451"/>
        <end position="1483"/>
    </location>
</feature>
<feature type="repeat" description="ANK" evidence="3">
    <location>
        <begin position="1584"/>
        <end position="1616"/>
    </location>
</feature>
<evidence type="ECO:0000256" key="2">
    <source>
        <dbReference type="ARBA" id="ARBA00023043"/>
    </source>
</evidence>
<feature type="repeat" description="ANK" evidence="3">
    <location>
        <begin position="581"/>
        <end position="613"/>
    </location>
</feature>
<feature type="repeat" description="ANK" evidence="3">
    <location>
        <begin position="683"/>
        <end position="715"/>
    </location>
</feature>
<feature type="repeat" description="ANK" evidence="3">
    <location>
        <begin position="166"/>
        <end position="198"/>
    </location>
</feature>
<dbReference type="GO" id="GO:0004672">
    <property type="term" value="F:protein kinase activity"/>
    <property type="evidence" value="ECO:0007669"/>
    <property type="project" value="InterPro"/>
</dbReference>
<feature type="repeat" description="ANK" evidence="3">
    <location>
        <begin position="1902"/>
        <end position="1934"/>
    </location>
</feature>
<dbReference type="PROSITE" id="PS50011">
    <property type="entry name" value="PROTEIN_KINASE_DOM"/>
    <property type="match status" value="1"/>
</dbReference>
<evidence type="ECO:0000256" key="4">
    <source>
        <dbReference type="SAM" id="MobiDB-lite"/>
    </source>
</evidence>
<dbReference type="SMART" id="SM00248">
    <property type="entry name" value="ANK"/>
    <property type="match status" value="55"/>
</dbReference>
<feature type="repeat" description="ANK" evidence="3">
    <location>
        <begin position="416"/>
        <end position="448"/>
    </location>
</feature>
<dbReference type="PROSITE" id="PS00108">
    <property type="entry name" value="PROTEIN_KINASE_ST"/>
    <property type="match status" value="1"/>
</dbReference>
<gene>
    <name evidence="7" type="primary">Aste57867_18063</name>
    <name evidence="6" type="ORF">As57867_018001</name>
    <name evidence="7" type="ORF">ASTE57867_18063</name>
</gene>
<feature type="repeat" description="ANK" evidence="3">
    <location>
        <begin position="1417"/>
        <end position="1450"/>
    </location>
</feature>
<evidence type="ECO:0000256" key="3">
    <source>
        <dbReference type="PROSITE-ProRule" id="PRU00023"/>
    </source>
</evidence>
<feature type="repeat" description="ANK" evidence="3">
    <location>
        <begin position="1484"/>
        <end position="1517"/>
    </location>
</feature>
<dbReference type="InterPro" id="IPR000719">
    <property type="entry name" value="Prot_kinase_dom"/>
</dbReference>
<feature type="repeat" description="ANK" evidence="3">
    <location>
        <begin position="947"/>
        <end position="979"/>
    </location>
</feature>
<feature type="repeat" description="ANK" evidence="3">
    <location>
        <begin position="980"/>
        <end position="1012"/>
    </location>
</feature>
<proteinExistence type="predicted"/>
<name>A0A485L9R7_9STRA</name>
<feature type="repeat" description="ANK" evidence="3">
    <location>
        <begin position="1775"/>
        <end position="1807"/>
    </location>
</feature>
<evidence type="ECO:0000313" key="8">
    <source>
        <dbReference type="Proteomes" id="UP000332933"/>
    </source>
</evidence>
<feature type="repeat" description="ANK" evidence="3">
    <location>
        <begin position="1351"/>
        <end position="1383"/>
    </location>
</feature>
<protein>
    <submittedName>
        <fullName evidence="7">Aste57867_18063 protein</fullName>
    </submittedName>
</protein>
<dbReference type="PROSITE" id="PS50088">
    <property type="entry name" value="ANK_REPEAT"/>
    <property type="match status" value="43"/>
</dbReference>
<feature type="repeat" description="ANK" evidence="3">
    <location>
        <begin position="713"/>
        <end position="746"/>
    </location>
</feature>
<feature type="repeat" description="ANK" evidence="3">
    <location>
        <begin position="515"/>
        <end position="547"/>
    </location>
</feature>
<dbReference type="SMART" id="SM00220">
    <property type="entry name" value="S_TKc"/>
    <property type="match status" value="1"/>
</dbReference>
<feature type="repeat" description="ANK" evidence="3">
    <location>
        <begin position="232"/>
        <end position="264"/>
    </location>
</feature>
<feature type="repeat" description="ANK" evidence="3">
    <location>
        <begin position="1184"/>
        <end position="1216"/>
    </location>
</feature>
<dbReference type="Proteomes" id="UP000332933">
    <property type="component" value="Unassembled WGS sequence"/>
</dbReference>
<dbReference type="PROSITE" id="PS50297">
    <property type="entry name" value="ANK_REP_REGION"/>
    <property type="match status" value="34"/>
</dbReference>
<dbReference type="EMBL" id="VJMH01006373">
    <property type="protein sequence ID" value="KAF0690547.1"/>
    <property type="molecule type" value="Genomic_DNA"/>
</dbReference>
<feature type="repeat" description="ANK" evidence="3">
    <location>
        <begin position="100"/>
        <end position="132"/>
    </location>
</feature>
<feature type="region of interest" description="Disordered" evidence="4">
    <location>
        <begin position="2567"/>
        <end position="2598"/>
    </location>
</feature>
<evidence type="ECO:0000256" key="1">
    <source>
        <dbReference type="ARBA" id="ARBA00022737"/>
    </source>
</evidence>
<feature type="repeat" description="ANK" evidence="3">
    <location>
        <begin position="1116"/>
        <end position="1138"/>
    </location>
</feature>
<dbReference type="GO" id="GO:0005524">
    <property type="term" value="F:ATP binding"/>
    <property type="evidence" value="ECO:0007669"/>
    <property type="project" value="InterPro"/>
</dbReference>
<feature type="repeat" description="ANK" evidence="3">
    <location>
        <begin position="548"/>
        <end position="580"/>
    </location>
</feature>
<dbReference type="Pfam" id="PF00023">
    <property type="entry name" value="Ank"/>
    <property type="match status" value="4"/>
</dbReference>
<feature type="repeat" description="ANK" evidence="3">
    <location>
        <begin position="1251"/>
        <end position="1283"/>
    </location>
</feature>
<feature type="compositionally biased region" description="Basic and acidic residues" evidence="4">
    <location>
        <begin position="2567"/>
        <end position="2577"/>
    </location>
</feature>
<sequence>MTHSRSGTKKNATTRNVRLKRVSLGAALKMRNRQAISHSTKDGVLHLYSGSHHRSINSLSYSCSGEQERKLWAASKSGNLERVQELLAKGVTNLDYAGQGGKTALYAASRRGYVELVKELLAHKPTIDKPSKDGRSALFSAACYGHLPVVVELLEHRAFVDLPRHDGTTALSIASSKGYARIVHALLDRGATVESVDNHGATALHQACQEGYTEVAKALVQRGANGDAIDKKHRTPLILASMHGNIETLAFLIVHGVLLDMMDKDERTAIYLAVTHGHLDAVRLLHEAGAVESTDLEAVARASKHADIGDLFAHYKVITKQQSEALWGASNSGDIAVVRAMLAKRERQIDARHIDGATCLMAASRHGHVDVVQALLEHKADADAFDNAHQSALFSATASGHANIVHLILAYDAKTDGTTPLRLACERGNASIVEALVTHGASVDATSQDGMTGLHWVASHGFLDAALALVNCGAIVDLVTENGTTALMLASEMGHCTIANALLEHKAAVNTADKSGKTALFLASSKGHVEIVTALIHQGANVDCETRDGQTSLFAAIAGGREGVIQVLLDSHANINFQGKDGVTALHFSAIQGNSKLADDVVKHGADPNLVMDDGNTALHVACTKGDMECVHVILSSKTQDLKITNKEGKTALFCAMLEKHNDVAVELINQGADPNVRSGKLGGVSALHLAARLKNSDLASALIKHGADPNLDGSTALHVACGNGDMEFVQVILSSENRNLDIVDNAGLTALLHTIQCGHISIAIELVAQRADPNIAVKDGSTALHLAVDRMNSELTTTLLEHGADPNLRMQNGNTALHISCENGDMNCVRVILSSTKQNLNLLNNEGMTALLSAIQNNHIDIALELVNQNADPNVAGKDAVTPLYLAVDRGDNELASALIEHGANPNAVVKGGNTALHIACEKGDLKCVGVILSSTTQNLNLVNNEGMTALLSAIQNNHIDIALELVNQNADPNVAGKDAVTPLYLAVDRGDNELASALIEHGADPNVVAMDGNCVLHIACDRGDMAWVRLIMSSNKQNLDIMNNVGHEGKTALLTAIKKRHNEIALELVNQGADPNVVAKGSETALHLAVEQGNSELVATLIQKGANPNLTIKNGSTALHYACARGDMNCVQAIVSIETCNLDIVEHVGELTALLLAITSGRNDIAFELVSHGADPNVAGKGGVTALHMTVQQGNCELAIALIEHGADPNLTIENGSSALHLACEMGDLKCAKAILSSPTRNLDILNNDGMTSLLIAIKNNHIDIALELVSKSANPNIAATDGATALHMAANIGNDELVTALVKHGANPNHLLKNGNTALHVACKQGDVKCVQAILDSTMSKLDAVNKEGNTALLVAIKEGHNAIAFTLVNQGADPNVVDEDGATALHAAALKGNSDLVAALLKQGVKEDLAMKDGRTALHVACERDDLKCVQVILSAKNCNLNLVNKEGMTALYHAVLHGHSAIATAVVESGADPYHMTAHGDTSMHLACVKGDMKVVMAILSVRAGNLNTNNKDGLTPLHCAISEGHSAIALALLEKGANADIPTKNGETPLILASRKGDFVVVTALLKHNAMIDATDNVGSTALHTAIKHQRSQIVHFLLKNNANLELKTHDGNTPLMLAIQGGFVDMVQELIDTKVSIDVLDKDGHGALYWAVKSRHLSIVKVLCATGTDMSSEVTQLVPLLGDDAIDIKLYLDEYLKAKNEMVLDIWRAASTGNIAQLRERLAQGVQGMAVSDTDGNTPILIASKGGHAEAVEELLNHGAKVNDTNNDGNTALALAVMGGHAAAANTLLNHHANPNMGNREKKTPLYFAVHGGDLGLVNALLAGRAKVVDMQNESPLLMARNAAMAKVLLDAGSDVNARDAMEYTLLAHACARGDVELAQVLLNHHANIELAGAKKATPLILAAQCGNYNLVCKLLEAGADKSKAAHTGQTAADIAAMNGHNRIAQLLQSWRGEVNPMGDAGDPNQRQSTTGFHSPPPSPTNRIPASGYSSQRQENCEPLPCVPNLSELAALIRAAAPSTRWTLVSHYALCADVIGKSNHCIYKVENMKMPNERLVAKLTDDASEIQFLDRLNNASHNDTNFRHLVKMVDFDQLDLGGCHCHVLILERGDGSCASRLETIQRDMMEPFKCMGHILDGLRDLHGLGYIHGDVKLENVVYFGDAGYKLIDFDHTVEFGMPMSLHWTKEYCPPEMAQCSVHDASAVVASPAFDIWCAAVLILKLFLPGGHLDEFSMVGDNILEKIASPGFSLAASVHKTHLTDGQKKRLLHCLEPNPTLRGSLHDLDTLLPTAPTERKASLELAEIRDSVGLLNKTVGAMHHDIQRTLVDVKTDLMRGIYDATEVHVPTSFILLPYDIADQRADQSQATTAEQVHGFLGHLCAMGSKLKAAVRERNPLVAAKAALDGLTQGQPMYFYLVDDATGTVVEDDADGVYPIKIETKTERYVQFMATNMPLFQRGFQLLKGVNTVAGVLKTLGVPSLSREMVESFGSLLDVKASSVEDFRVVQDALDETSNDKAVTSTRGRGLRELARFFDEHDPRQGYAGLRRTYTDKGCAMWTKTHDASPTRKTNDTRLPAAFEDEDEEDGWSAEME</sequence>
<feature type="repeat" description="ANK" evidence="3">
    <location>
        <begin position="847"/>
        <end position="879"/>
    </location>
</feature>
<feature type="repeat" description="ANK" evidence="3">
    <location>
        <begin position="1742"/>
        <end position="1774"/>
    </location>
</feature>
<evidence type="ECO:0000313" key="7">
    <source>
        <dbReference type="EMBL" id="VFT94802.1"/>
    </source>
</evidence>
<evidence type="ECO:0000313" key="6">
    <source>
        <dbReference type="EMBL" id="KAF0690547.1"/>
    </source>
</evidence>
<feature type="repeat" description="ANK" evidence="3">
    <location>
        <begin position="449"/>
        <end position="481"/>
    </location>
</feature>
<feature type="repeat" description="ANK" evidence="3">
    <location>
        <begin position="648"/>
        <end position="680"/>
    </location>
</feature>
<dbReference type="PRINTS" id="PR01415">
    <property type="entry name" value="ANKYRIN"/>
</dbReference>
<dbReference type="Pfam" id="PF12796">
    <property type="entry name" value="Ank_2"/>
    <property type="match status" value="15"/>
</dbReference>
<dbReference type="EMBL" id="CAADRA010006394">
    <property type="protein sequence ID" value="VFT94802.1"/>
    <property type="molecule type" value="Genomic_DNA"/>
</dbReference>
<reference evidence="7 8" key="1">
    <citation type="submission" date="2019-03" db="EMBL/GenBank/DDBJ databases">
        <authorList>
            <person name="Gaulin E."/>
            <person name="Dumas B."/>
        </authorList>
    </citation>
    <scope>NUCLEOTIDE SEQUENCE [LARGE SCALE GENOMIC DNA]</scope>
    <source>
        <strain evidence="7">CBS 568.67</strain>
    </source>
</reference>
<feature type="repeat" description="ANK" evidence="3">
    <location>
        <begin position="265"/>
        <end position="290"/>
    </location>
</feature>
<feature type="repeat" description="ANK" evidence="3">
    <location>
        <begin position="1284"/>
        <end position="1316"/>
    </location>
</feature>
<organism evidence="7 8">
    <name type="scientific">Aphanomyces stellatus</name>
    <dbReference type="NCBI Taxonomy" id="120398"/>
    <lineage>
        <taxon>Eukaryota</taxon>
        <taxon>Sar</taxon>
        <taxon>Stramenopiles</taxon>
        <taxon>Oomycota</taxon>
        <taxon>Saprolegniomycetes</taxon>
        <taxon>Saprolegniales</taxon>
        <taxon>Verrucalvaceae</taxon>
        <taxon>Aphanomyces</taxon>
    </lineage>
</organism>
<dbReference type="Pfam" id="PF13637">
    <property type="entry name" value="Ank_4"/>
    <property type="match status" value="2"/>
</dbReference>
<feature type="repeat" description="ANK" evidence="3">
    <location>
        <begin position="199"/>
        <end position="231"/>
    </location>
</feature>
<dbReference type="InterPro" id="IPR036770">
    <property type="entry name" value="Ankyrin_rpt-contain_sf"/>
</dbReference>
<reference evidence="6" key="2">
    <citation type="submission" date="2019-06" db="EMBL/GenBank/DDBJ databases">
        <title>Genomics analysis of Aphanomyces spp. identifies a new class of oomycete effector associated with host adaptation.</title>
        <authorList>
            <person name="Gaulin E."/>
        </authorList>
    </citation>
    <scope>NUCLEOTIDE SEQUENCE</scope>
    <source>
        <strain evidence="6">CBS 578.67</strain>
    </source>
</reference>
<dbReference type="InterPro" id="IPR008271">
    <property type="entry name" value="Ser/Thr_kinase_AS"/>
</dbReference>
<feature type="domain" description="Protein kinase" evidence="5">
    <location>
        <begin position="2014"/>
        <end position="2294"/>
    </location>
</feature>
<dbReference type="PANTHER" id="PTHR24198:SF165">
    <property type="entry name" value="ANKYRIN REPEAT-CONTAINING PROTEIN-RELATED"/>
    <property type="match status" value="1"/>
</dbReference>
<feature type="repeat" description="ANK" evidence="3">
    <location>
        <begin position="1050"/>
        <end position="1082"/>
    </location>
</feature>
<feature type="region of interest" description="Disordered" evidence="4">
    <location>
        <begin position="1962"/>
        <end position="2003"/>
    </location>
</feature>
<feature type="repeat" description="ANK" evidence="3">
    <location>
        <begin position="880"/>
        <end position="912"/>
    </location>
</feature>
<feature type="repeat" description="ANK" evidence="3">
    <location>
        <begin position="355"/>
        <end position="387"/>
    </location>
</feature>
<feature type="repeat" description="ANK" evidence="3">
    <location>
        <begin position="614"/>
        <end position="647"/>
    </location>
</feature>
<feature type="compositionally biased region" description="Acidic residues" evidence="4">
    <location>
        <begin position="2584"/>
        <end position="2598"/>
    </location>
</feature>
<dbReference type="OrthoDB" id="6151291at2759"/>
<feature type="repeat" description="ANK" evidence="3">
    <location>
        <begin position="1317"/>
        <end position="1350"/>
    </location>
</feature>
<keyword evidence="8" id="KW-1185">Reference proteome</keyword>
<feature type="compositionally biased region" description="Polar residues" evidence="4">
    <location>
        <begin position="1988"/>
        <end position="2001"/>
    </location>
</feature>
<feature type="repeat" description="ANK" evidence="3">
    <location>
        <begin position="813"/>
        <end position="846"/>
    </location>
</feature>
<dbReference type="SUPFAM" id="SSF56112">
    <property type="entry name" value="Protein kinase-like (PK-like)"/>
    <property type="match status" value="1"/>
</dbReference>
<feature type="repeat" description="ANK" evidence="3">
    <location>
        <begin position="1518"/>
        <end position="1550"/>
    </location>
</feature>
<dbReference type="Pfam" id="PF00069">
    <property type="entry name" value="Pkinase"/>
    <property type="match status" value="1"/>
</dbReference>
<accession>A0A485L9R7</accession>
<feature type="repeat" description="ANK" evidence="3">
    <location>
        <begin position="780"/>
        <end position="812"/>
    </location>
</feature>
<feature type="repeat" description="ANK" evidence="3">
    <location>
        <begin position="1617"/>
        <end position="1649"/>
    </location>
</feature>
<feature type="repeat" description="ANK" evidence="3">
    <location>
        <begin position="1551"/>
        <end position="1583"/>
    </location>
</feature>
<dbReference type="Gene3D" id="1.10.510.10">
    <property type="entry name" value="Transferase(Phosphotransferase) domain 1"/>
    <property type="match status" value="1"/>
</dbReference>
<dbReference type="Gene3D" id="1.25.40.20">
    <property type="entry name" value="Ankyrin repeat-containing domain"/>
    <property type="match status" value="17"/>
</dbReference>